<evidence type="ECO:0000256" key="7">
    <source>
        <dbReference type="SAM" id="Coils"/>
    </source>
</evidence>
<keyword evidence="8" id="KW-1133">Transmembrane helix</keyword>
<keyword evidence="9" id="KW-0732">Signal</keyword>
<evidence type="ECO:0000256" key="9">
    <source>
        <dbReference type="SAM" id="SignalP"/>
    </source>
</evidence>
<feature type="chain" id="PRO_5008030780" evidence="9">
    <location>
        <begin position="24"/>
        <end position="564"/>
    </location>
</feature>
<dbReference type="PROSITE" id="PS50005">
    <property type="entry name" value="TPR"/>
    <property type="match status" value="1"/>
</dbReference>
<dbReference type="PANTHER" id="PTHR46630:SF1">
    <property type="entry name" value="TETRATRICOPEPTIDE REPEAT PROTEIN 29"/>
    <property type="match status" value="1"/>
</dbReference>
<evidence type="ECO:0000256" key="8">
    <source>
        <dbReference type="SAM" id="Phobius"/>
    </source>
</evidence>
<gene>
    <name evidence="10" type="ORF">ERS852554_01408</name>
</gene>
<reference evidence="10 11" key="1">
    <citation type="submission" date="2015-09" db="EMBL/GenBank/DDBJ databases">
        <authorList>
            <consortium name="Pathogen Informatics"/>
        </authorList>
    </citation>
    <scope>NUCLEOTIDE SEQUENCE [LARGE SCALE GENOMIC DNA]</scope>
    <source>
        <strain evidence="10 11">2789STDY5834942</strain>
    </source>
</reference>
<evidence type="ECO:0000256" key="3">
    <source>
        <dbReference type="ARBA" id="ARBA00022737"/>
    </source>
</evidence>
<dbReference type="Proteomes" id="UP000095788">
    <property type="component" value="Unassembled WGS sequence"/>
</dbReference>
<evidence type="ECO:0000256" key="6">
    <source>
        <dbReference type="PROSITE-ProRule" id="PRU00339"/>
    </source>
</evidence>
<dbReference type="SUPFAM" id="SSF48452">
    <property type="entry name" value="TPR-like"/>
    <property type="match status" value="2"/>
</dbReference>
<evidence type="ECO:0000256" key="4">
    <source>
        <dbReference type="ARBA" id="ARBA00022803"/>
    </source>
</evidence>
<proteinExistence type="inferred from homology"/>
<keyword evidence="3" id="KW-0677">Repeat</keyword>
<feature type="coiled-coil region" evidence="7">
    <location>
        <begin position="397"/>
        <end position="426"/>
    </location>
</feature>
<keyword evidence="2" id="KW-0963">Cytoplasm</keyword>
<dbReference type="Gene3D" id="1.25.40.10">
    <property type="entry name" value="Tetratricopeptide repeat domain"/>
    <property type="match status" value="2"/>
</dbReference>
<keyword evidence="8 10" id="KW-0812">Transmembrane</keyword>
<comment type="subcellular location">
    <subcellularLocation>
        <location evidence="1">Cytoplasm</location>
    </subcellularLocation>
</comment>
<protein>
    <submittedName>
        <fullName evidence="10">Putative transmembrane protein</fullName>
    </submittedName>
</protein>
<dbReference type="RefSeq" id="WP_057281409.1">
    <property type="nucleotide sequence ID" value="NZ_CZBF01000002.1"/>
</dbReference>
<keyword evidence="4 6" id="KW-0802">TPR repeat</keyword>
<dbReference type="EMBL" id="CZBF01000002">
    <property type="protein sequence ID" value="CUP66759.1"/>
    <property type="molecule type" value="Genomic_DNA"/>
</dbReference>
<feature type="signal peptide" evidence="9">
    <location>
        <begin position="1"/>
        <end position="23"/>
    </location>
</feature>
<evidence type="ECO:0000313" key="11">
    <source>
        <dbReference type="Proteomes" id="UP000095788"/>
    </source>
</evidence>
<dbReference type="InterPro" id="IPR011990">
    <property type="entry name" value="TPR-like_helical_dom_sf"/>
</dbReference>
<evidence type="ECO:0000313" key="10">
    <source>
        <dbReference type="EMBL" id="CUP66759.1"/>
    </source>
</evidence>
<dbReference type="AlphaFoldDB" id="A0A174Q9I6"/>
<comment type="similarity">
    <text evidence="5">Belongs to the Rap family.</text>
</comment>
<evidence type="ECO:0000256" key="1">
    <source>
        <dbReference type="ARBA" id="ARBA00004496"/>
    </source>
</evidence>
<evidence type="ECO:0000256" key="5">
    <source>
        <dbReference type="ARBA" id="ARBA00038253"/>
    </source>
</evidence>
<dbReference type="GO" id="GO:0005737">
    <property type="term" value="C:cytoplasm"/>
    <property type="evidence" value="ECO:0007669"/>
    <property type="project" value="UniProtKB-SubCell"/>
</dbReference>
<feature type="transmembrane region" description="Helical" evidence="8">
    <location>
        <begin position="362"/>
        <end position="382"/>
    </location>
</feature>
<dbReference type="InterPro" id="IPR019734">
    <property type="entry name" value="TPR_rpt"/>
</dbReference>
<name>A0A174Q9I6_BACUN</name>
<organism evidence="10 11">
    <name type="scientific">Bacteroides uniformis</name>
    <dbReference type="NCBI Taxonomy" id="820"/>
    <lineage>
        <taxon>Bacteria</taxon>
        <taxon>Pseudomonadati</taxon>
        <taxon>Bacteroidota</taxon>
        <taxon>Bacteroidia</taxon>
        <taxon>Bacteroidales</taxon>
        <taxon>Bacteroidaceae</taxon>
        <taxon>Bacteroides</taxon>
    </lineage>
</organism>
<keyword evidence="8" id="KW-0472">Membrane</keyword>
<sequence length="564" mass="64389">MKKRTIALIAILAALLTACTGKTDYNTTLVQADSLMASRPDSALHMLQGISTKNLSTKADRAYHALLLTQARDKNYIRQTDDSLIQVAVRYYDTHEDAPLQARAYYYWGSLYRDQNDYSGAIDKYAIALSHINDHPGNAELKTSLYSNLGYLYYTQGLNSEADSIYQRAELLAKSQKDTTSLCYTLSQRGMISLTQGKNYYPKAEQQMQQALSIGKAFSDSMVLVPIYHSLSMLYNLMPKPGQALQYARLNYSGLKDTLHCYRTFLLLGNAYFLNGQYDSADIFLQKILKAERYYDTKADACMRLSEIAQAKGDMETSILLERKRTMYQDSAQINQQGHDILNTIIARERNNSNTIVKRSTLYIYTTSVVFLAISFICIFYFRKKHLQHKAEKKEWEETLQAEIAKANLKRKQAFAEKERENAALQEKVSRPVVKKPAHGQEEYKTSALYAKVSRITKELQKVETKENLNEKEWSQFIALTNAGWYGIITYLDERYNLSAEEIRICCLYLAQVPVIHMGHFLHIQSRSTIQARTKNILLKMGAPQGLSLKNVLFSLAEQLKSSN</sequence>
<feature type="repeat" description="TPR" evidence="6">
    <location>
        <begin position="102"/>
        <end position="135"/>
    </location>
</feature>
<evidence type="ECO:0000256" key="2">
    <source>
        <dbReference type="ARBA" id="ARBA00022490"/>
    </source>
</evidence>
<dbReference type="PANTHER" id="PTHR46630">
    <property type="entry name" value="TETRATRICOPEPTIDE REPEAT PROTEIN 29"/>
    <property type="match status" value="1"/>
</dbReference>
<dbReference type="PROSITE" id="PS51257">
    <property type="entry name" value="PROKAR_LIPOPROTEIN"/>
    <property type="match status" value="1"/>
</dbReference>
<dbReference type="InterPro" id="IPR051476">
    <property type="entry name" value="Bac_ResReg_Asp_Phosphatase"/>
</dbReference>
<dbReference type="SMART" id="SM00028">
    <property type="entry name" value="TPR"/>
    <property type="match status" value="3"/>
</dbReference>
<keyword evidence="7" id="KW-0175">Coiled coil</keyword>
<accession>A0A174Q9I6</accession>